<evidence type="ECO:0000256" key="2">
    <source>
        <dbReference type="ARBA" id="ARBA00022692"/>
    </source>
</evidence>
<evidence type="ECO:0000256" key="3">
    <source>
        <dbReference type="ARBA" id="ARBA00022967"/>
    </source>
</evidence>
<dbReference type="SUPFAM" id="SSF56784">
    <property type="entry name" value="HAD-like"/>
    <property type="match status" value="1"/>
</dbReference>
<sequence>MSGLSASDVAQRVAEGKANDAPDARSRSLGSIIRSNLFTWFNGLIFALWIAMIAVAPIQDSLFGFVIVANTLIGVIQEWRASQTLAKLSLIGEAKPIVRREGADVEVRPAEVVLDDIIVLRTGDQLVVDGVVVESFGLEIDESLLTGEADPVDKSIDDSAMSGSFVVAGAGLYRATRVGKDSFAAGLTEEAKKFQQTNSELRDSVAKFIRVISYALLPVGALLLWSQIQAVDAPDSGQTIKDAIRGTIAGVVTMVPEGLVLLTSIAMAVAVIRLARYKVLVQDMPAVEVLARVDTVCVDKTGTLTEPGMHVRDVVPLAAAEPIAEALGAMGSSEGSPNPTLQAVAEAYPKPAWALVSAVPFSSARKWSSATFDQHGTWLLGAPEMLLLDDAGASVRAQAEELASSGSRVLLLARSSATPETGPDVERGPGALSPVALVVIDQKLRDDAADTVAYFLEQGVHVTVISGDNPGTVGAIAAQAGIPGADAPVDARTLPEDISQLATVLDSRSVFGRVTPLQKQAMVDALHLRGKTVAMTGDGVNDVLALKHADLGIAMGSGSGATRAVAQLVLLNNKFSVMPHVVAEGRKVLGNIERVSDVFLTKTFYAIIISLMTAGTVLLPFLAAPLDFPFLPRHLTLISALTIGIPGFFLALMPNKERFRPGFFKRVLLFTVPAGAIAAVSAMLSYYIALPDEGATPTQVVAAQGMATLTLFIVTTAVLLQSARPLNLIRLGIVALMIAMFLGVLLIPFFAKFFALQMSWDRTMLVAVIIGLVGAVFVWIATLITDRWRRA</sequence>
<keyword evidence="3" id="KW-1278">Translocase</keyword>
<dbReference type="SFLD" id="SFLDS00003">
    <property type="entry name" value="Haloacid_Dehalogenase"/>
    <property type="match status" value="1"/>
</dbReference>
<dbReference type="Gene3D" id="3.40.50.1000">
    <property type="entry name" value="HAD superfamily/HAD-like"/>
    <property type="match status" value="1"/>
</dbReference>
<dbReference type="Gene3D" id="1.20.1110.10">
    <property type="entry name" value="Calcium-transporting ATPase, transmembrane domain"/>
    <property type="match status" value="1"/>
</dbReference>
<dbReference type="GO" id="GO:0016020">
    <property type="term" value="C:membrane"/>
    <property type="evidence" value="ECO:0007669"/>
    <property type="project" value="UniProtKB-SubCell"/>
</dbReference>
<dbReference type="GO" id="GO:0005524">
    <property type="term" value="F:ATP binding"/>
    <property type="evidence" value="ECO:0007669"/>
    <property type="project" value="InterPro"/>
</dbReference>
<dbReference type="EMBL" id="CAFBMR010000019">
    <property type="protein sequence ID" value="CAB4910054.1"/>
    <property type="molecule type" value="Genomic_DNA"/>
</dbReference>
<dbReference type="SUPFAM" id="SSF81665">
    <property type="entry name" value="Calcium ATPase, transmembrane domain M"/>
    <property type="match status" value="1"/>
</dbReference>
<reference evidence="8" key="1">
    <citation type="submission" date="2020-05" db="EMBL/GenBank/DDBJ databases">
        <authorList>
            <person name="Chiriac C."/>
            <person name="Salcher M."/>
            <person name="Ghai R."/>
            <person name="Kavagutti S V."/>
        </authorList>
    </citation>
    <scope>NUCLEOTIDE SEQUENCE</scope>
</reference>
<feature type="transmembrane region" description="Helical" evidence="6">
    <location>
        <begin position="604"/>
        <end position="623"/>
    </location>
</feature>
<accession>A0A6J7GS32</accession>
<dbReference type="InterPro" id="IPR023298">
    <property type="entry name" value="ATPase_P-typ_TM_dom_sf"/>
</dbReference>
<evidence type="ECO:0000256" key="5">
    <source>
        <dbReference type="ARBA" id="ARBA00023136"/>
    </source>
</evidence>
<dbReference type="SUPFAM" id="SSF81660">
    <property type="entry name" value="Metal cation-transporting ATPase, ATP-binding domain N"/>
    <property type="match status" value="1"/>
</dbReference>
<dbReference type="SFLD" id="SFLDF00027">
    <property type="entry name" value="p-type_atpase"/>
    <property type="match status" value="1"/>
</dbReference>
<dbReference type="PROSITE" id="PS00154">
    <property type="entry name" value="ATPASE_E1_E2"/>
    <property type="match status" value="1"/>
</dbReference>
<feature type="transmembrane region" description="Helical" evidence="6">
    <location>
        <begin position="763"/>
        <end position="784"/>
    </location>
</feature>
<dbReference type="SFLD" id="SFLDG00002">
    <property type="entry name" value="C1.7:_P-type_atpase_like"/>
    <property type="match status" value="1"/>
</dbReference>
<dbReference type="NCBIfam" id="TIGR01494">
    <property type="entry name" value="ATPase_P-type"/>
    <property type="match status" value="2"/>
</dbReference>
<dbReference type="InterPro" id="IPR023299">
    <property type="entry name" value="ATPase_P-typ_cyto_dom_N"/>
</dbReference>
<dbReference type="InterPro" id="IPR018303">
    <property type="entry name" value="ATPase_P-typ_P_site"/>
</dbReference>
<organism evidence="8">
    <name type="scientific">freshwater metagenome</name>
    <dbReference type="NCBI Taxonomy" id="449393"/>
    <lineage>
        <taxon>unclassified sequences</taxon>
        <taxon>metagenomes</taxon>
        <taxon>ecological metagenomes</taxon>
    </lineage>
</organism>
<evidence type="ECO:0000256" key="1">
    <source>
        <dbReference type="ARBA" id="ARBA00004141"/>
    </source>
</evidence>
<dbReference type="GO" id="GO:0016887">
    <property type="term" value="F:ATP hydrolysis activity"/>
    <property type="evidence" value="ECO:0007669"/>
    <property type="project" value="InterPro"/>
</dbReference>
<evidence type="ECO:0000256" key="6">
    <source>
        <dbReference type="SAM" id="Phobius"/>
    </source>
</evidence>
<evidence type="ECO:0000313" key="8">
    <source>
        <dbReference type="EMBL" id="CAB4910054.1"/>
    </source>
</evidence>
<evidence type="ECO:0000259" key="7">
    <source>
        <dbReference type="Pfam" id="PF00122"/>
    </source>
</evidence>
<keyword evidence="4 6" id="KW-1133">Transmembrane helix</keyword>
<proteinExistence type="predicted"/>
<dbReference type="Pfam" id="PF00702">
    <property type="entry name" value="Hydrolase"/>
    <property type="match status" value="1"/>
</dbReference>
<protein>
    <submittedName>
        <fullName evidence="8">Unannotated protein</fullName>
    </submittedName>
</protein>
<dbReference type="InterPro" id="IPR023214">
    <property type="entry name" value="HAD_sf"/>
</dbReference>
<comment type="subcellular location">
    <subcellularLocation>
        <location evidence="1">Membrane</location>
        <topology evidence="1">Multi-pass membrane protein</topology>
    </subcellularLocation>
</comment>
<dbReference type="InterPro" id="IPR044492">
    <property type="entry name" value="P_typ_ATPase_HD_dom"/>
</dbReference>
<dbReference type="PRINTS" id="PR00120">
    <property type="entry name" value="HATPASE"/>
</dbReference>
<dbReference type="Pfam" id="PF00122">
    <property type="entry name" value="E1-E2_ATPase"/>
    <property type="match status" value="1"/>
</dbReference>
<feature type="domain" description="P-type ATPase A" evidence="7">
    <location>
        <begin position="98"/>
        <end position="189"/>
    </location>
</feature>
<dbReference type="InterPro" id="IPR001757">
    <property type="entry name" value="P_typ_ATPase"/>
</dbReference>
<evidence type="ECO:0000256" key="4">
    <source>
        <dbReference type="ARBA" id="ARBA00022989"/>
    </source>
</evidence>
<dbReference type="InterPro" id="IPR036412">
    <property type="entry name" value="HAD-like_sf"/>
</dbReference>
<gene>
    <name evidence="8" type="ORF">UFOPK3610_00727</name>
</gene>
<dbReference type="PRINTS" id="PR00119">
    <property type="entry name" value="CATATPASE"/>
</dbReference>
<dbReference type="Gene3D" id="3.40.1110.10">
    <property type="entry name" value="Calcium-transporting ATPase, cytoplasmic domain N"/>
    <property type="match status" value="1"/>
</dbReference>
<keyword evidence="2 6" id="KW-0812">Transmembrane</keyword>
<feature type="transmembrane region" description="Helical" evidence="6">
    <location>
        <begin position="732"/>
        <end position="751"/>
    </location>
</feature>
<feature type="transmembrane region" description="Helical" evidence="6">
    <location>
        <begin position="667"/>
        <end position="689"/>
    </location>
</feature>
<dbReference type="SUPFAM" id="SSF81653">
    <property type="entry name" value="Calcium ATPase, transduction domain A"/>
    <property type="match status" value="1"/>
</dbReference>
<dbReference type="InterPro" id="IPR059000">
    <property type="entry name" value="ATPase_P-type_domA"/>
</dbReference>
<feature type="transmembrane region" description="Helical" evidence="6">
    <location>
        <begin position="208"/>
        <end position="228"/>
    </location>
</feature>
<dbReference type="InterPro" id="IPR008250">
    <property type="entry name" value="ATPase_P-typ_transduc_dom_A_sf"/>
</dbReference>
<feature type="transmembrane region" description="Helical" evidence="6">
    <location>
        <begin position="635"/>
        <end position="655"/>
    </location>
</feature>
<feature type="transmembrane region" description="Helical" evidence="6">
    <location>
        <begin position="701"/>
        <end position="720"/>
    </location>
</feature>
<keyword evidence="5 6" id="KW-0472">Membrane</keyword>
<dbReference type="PANTHER" id="PTHR42861">
    <property type="entry name" value="CALCIUM-TRANSPORTING ATPASE"/>
    <property type="match status" value="1"/>
</dbReference>
<feature type="transmembrane region" description="Helical" evidence="6">
    <location>
        <begin position="248"/>
        <end position="272"/>
    </location>
</feature>
<dbReference type="Gene3D" id="2.70.150.10">
    <property type="entry name" value="Calcium-transporting ATPase, cytoplasmic transduction domain A"/>
    <property type="match status" value="1"/>
</dbReference>
<feature type="transmembrane region" description="Helical" evidence="6">
    <location>
        <begin position="37"/>
        <end position="56"/>
    </location>
</feature>
<dbReference type="AlphaFoldDB" id="A0A6J7GS32"/>
<name>A0A6J7GS32_9ZZZZ</name>